<gene>
    <name evidence="8" type="ORF">RsTaC01_0302</name>
</gene>
<keyword evidence="5 7" id="KW-0175">Coiled coil</keyword>
<evidence type="ECO:0000256" key="2">
    <source>
        <dbReference type="ARBA" id="ARBA00009008"/>
    </source>
</evidence>
<comment type="subcellular location">
    <subcellularLocation>
        <location evidence="1">Cytoplasm</location>
    </subcellularLocation>
</comment>
<evidence type="ECO:0000256" key="7">
    <source>
        <dbReference type="SAM" id="Coils"/>
    </source>
</evidence>
<feature type="coiled-coil region" evidence="7">
    <location>
        <begin position="36"/>
        <end position="70"/>
    </location>
</feature>
<organism evidence="8">
    <name type="scientific">Candidatus Paraimprobicoccus trichonymphae</name>
    <dbReference type="NCBI Taxonomy" id="3033793"/>
    <lineage>
        <taxon>Bacteria</taxon>
        <taxon>Bacillati</taxon>
        <taxon>Bacillota</taxon>
        <taxon>Clostridia</taxon>
        <taxon>Candidatus Paraimprobicoccus</taxon>
    </lineage>
</organism>
<evidence type="ECO:0000256" key="5">
    <source>
        <dbReference type="ARBA" id="ARBA00023054"/>
    </source>
</evidence>
<dbReference type="PANTHER" id="PTHR35794">
    <property type="entry name" value="CELL DIVISION PROTEIN DIVIVA"/>
    <property type="match status" value="1"/>
</dbReference>
<dbReference type="GO" id="GO:0005737">
    <property type="term" value="C:cytoplasm"/>
    <property type="evidence" value="ECO:0007669"/>
    <property type="project" value="UniProtKB-SubCell"/>
</dbReference>
<keyword evidence="4" id="KW-0132">Cell division</keyword>
<dbReference type="NCBIfam" id="TIGR03544">
    <property type="entry name" value="DivI1A_domain"/>
    <property type="match status" value="1"/>
</dbReference>
<protein>
    <submittedName>
        <fullName evidence="8">DivIVA domain-containing protein</fullName>
    </submittedName>
</protein>
<keyword evidence="6" id="KW-0131">Cell cycle</keyword>
<dbReference type="EMBL" id="AP027925">
    <property type="protein sequence ID" value="BED92545.1"/>
    <property type="molecule type" value="Genomic_DNA"/>
</dbReference>
<dbReference type="InterPro" id="IPR019933">
    <property type="entry name" value="DivIVA_domain"/>
</dbReference>
<evidence type="ECO:0000313" key="8">
    <source>
        <dbReference type="EMBL" id="BED92545.1"/>
    </source>
</evidence>
<dbReference type="InterPro" id="IPR007793">
    <property type="entry name" value="DivIVA_fam"/>
</dbReference>
<keyword evidence="3" id="KW-0963">Cytoplasm</keyword>
<evidence type="ECO:0000256" key="4">
    <source>
        <dbReference type="ARBA" id="ARBA00022618"/>
    </source>
</evidence>
<evidence type="ECO:0000256" key="3">
    <source>
        <dbReference type="ARBA" id="ARBA00022490"/>
    </source>
</evidence>
<dbReference type="Proteomes" id="UP001335720">
    <property type="component" value="Chromosome"/>
</dbReference>
<dbReference type="Pfam" id="PF05103">
    <property type="entry name" value="DivIVA"/>
    <property type="match status" value="1"/>
</dbReference>
<sequence>MIGLEEIKNVNFSKSFFGGYKPEEVDKFIDGVELSYGELLKEKSDLLYEIQNLRKKLNKYISEEESVRNAIISAQKFVDDSKSKACLDASEILLDAKSKMQIELESAQKIRNEVIKFKEEILNHYKEHVKLITQLPEKLFIDVKLDPNIINNFETVKRKTNSSEKVVKENIDDSKKQQFFINKVKSNEFEFGENYDLFFEKI</sequence>
<name>A0AA48IHB2_9FIRM</name>
<evidence type="ECO:0000256" key="6">
    <source>
        <dbReference type="ARBA" id="ARBA00023306"/>
    </source>
</evidence>
<dbReference type="PANTHER" id="PTHR35794:SF2">
    <property type="entry name" value="CELL DIVISION PROTEIN DIVIVA"/>
    <property type="match status" value="1"/>
</dbReference>
<dbReference type="Gene3D" id="6.10.250.660">
    <property type="match status" value="1"/>
</dbReference>
<evidence type="ECO:0000256" key="1">
    <source>
        <dbReference type="ARBA" id="ARBA00004496"/>
    </source>
</evidence>
<dbReference type="GO" id="GO:0051301">
    <property type="term" value="P:cell division"/>
    <property type="evidence" value="ECO:0007669"/>
    <property type="project" value="UniProtKB-KW"/>
</dbReference>
<dbReference type="KEGG" id="ptrh:RsTaC01_0302"/>
<comment type="similarity">
    <text evidence="2">Belongs to the DivIVA family.</text>
</comment>
<reference evidence="8" key="1">
    <citation type="journal article" date="2023" name="ISME J.">
        <title>Emergence of putative energy parasites within Clostridia revealed by genome analysis of a novel endosymbiotic clade.</title>
        <authorList>
            <person name="Takahashi K."/>
            <person name="Kuwahara H."/>
            <person name="Horikawa Y."/>
            <person name="Izawa K."/>
            <person name="Kato D."/>
            <person name="Inagaki T."/>
            <person name="Yuki M."/>
            <person name="Ohkuma M."/>
            <person name="Hongoh Y."/>
        </authorList>
    </citation>
    <scope>NUCLEOTIDE SEQUENCE</scope>
    <source>
        <strain evidence="8">RsTa-C01</strain>
    </source>
</reference>
<dbReference type="AlphaFoldDB" id="A0AA48IHB2"/>
<accession>A0AA48IHB2</accession>
<proteinExistence type="inferred from homology"/>